<keyword evidence="2" id="KW-1185">Reference proteome</keyword>
<evidence type="ECO:0000313" key="1">
    <source>
        <dbReference type="EMBL" id="RKT46924.1"/>
    </source>
</evidence>
<accession>A0A495VCD2</accession>
<comment type="caution">
    <text evidence="1">The sequence shown here is derived from an EMBL/GenBank/DDBJ whole genome shotgun (WGS) entry which is preliminary data.</text>
</comment>
<protein>
    <recommendedName>
        <fullName evidence="3">CopG antitoxin of type II toxin-antitoxin system</fullName>
    </recommendedName>
</protein>
<sequence length="75" mass="8168">MNTTPDHDGMPVEIDFSGGTRGTFFHPGAQVRLPIHLEAEVQSTLAAIANAKGIELSVLVNDLLRKDIELIQMAR</sequence>
<evidence type="ECO:0008006" key="3">
    <source>
        <dbReference type="Google" id="ProtNLM"/>
    </source>
</evidence>
<dbReference type="Proteomes" id="UP000274556">
    <property type="component" value="Unassembled WGS sequence"/>
</dbReference>
<dbReference type="AlphaFoldDB" id="A0A495VCD2"/>
<dbReference type="RefSeq" id="WP_211335123.1">
    <property type="nucleotide sequence ID" value="NZ_RBXL01000001.1"/>
</dbReference>
<gene>
    <name evidence="1" type="ORF">BDD21_4467</name>
</gene>
<proteinExistence type="predicted"/>
<organism evidence="1 2">
    <name type="scientific">Thiocapsa rosea</name>
    <dbReference type="NCBI Taxonomy" id="69360"/>
    <lineage>
        <taxon>Bacteria</taxon>
        <taxon>Pseudomonadati</taxon>
        <taxon>Pseudomonadota</taxon>
        <taxon>Gammaproteobacteria</taxon>
        <taxon>Chromatiales</taxon>
        <taxon>Chromatiaceae</taxon>
        <taxon>Thiocapsa</taxon>
    </lineage>
</organism>
<evidence type="ECO:0000313" key="2">
    <source>
        <dbReference type="Proteomes" id="UP000274556"/>
    </source>
</evidence>
<dbReference type="EMBL" id="RBXL01000001">
    <property type="protein sequence ID" value="RKT46924.1"/>
    <property type="molecule type" value="Genomic_DNA"/>
</dbReference>
<reference evidence="1 2" key="1">
    <citation type="submission" date="2018-10" db="EMBL/GenBank/DDBJ databases">
        <title>Genomic Encyclopedia of Archaeal and Bacterial Type Strains, Phase II (KMG-II): from individual species to whole genera.</title>
        <authorList>
            <person name="Goeker M."/>
        </authorList>
    </citation>
    <scope>NUCLEOTIDE SEQUENCE [LARGE SCALE GENOMIC DNA]</scope>
    <source>
        <strain evidence="1 2">DSM 235</strain>
    </source>
</reference>
<name>A0A495VCD2_9GAMM</name>